<feature type="transmembrane region" description="Helical" evidence="2">
    <location>
        <begin position="38"/>
        <end position="58"/>
    </location>
</feature>
<proteinExistence type="predicted"/>
<dbReference type="EMBL" id="PDUG01000006">
    <property type="protein sequence ID" value="PIC16774.1"/>
    <property type="molecule type" value="Genomic_DNA"/>
</dbReference>
<dbReference type="OrthoDB" id="10309164at2759"/>
<feature type="compositionally biased region" description="Low complexity" evidence="1">
    <location>
        <begin position="351"/>
        <end position="370"/>
    </location>
</feature>
<evidence type="ECO:0000256" key="2">
    <source>
        <dbReference type="SAM" id="Phobius"/>
    </source>
</evidence>
<keyword evidence="4" id="KW-1185">Reference proteome</keyword>
<dbReference type="AlphaFoldDB" id="A0A2G5SNU9"/>
<keyword evidence="2" id="KW-0812">Transmembrane</keyword>
<feature type="region of interest" description="Disordered" evidence="1">
    <location>
        <begin position="341"/>
        <end position="370"/>
    </location>
</feature>
<dbReference type="Proteomes" id="UP000230233">
    <property type="component" value="Chromosome X"/>
</dbReference>
<organism evidence="3 4">
    <name type="scientific">Caenorhabditis nigoni</name>
    <dbReference type="NCBI Taxonomy" id="1611254"/>
    <lineage>
        <taxon>Eukaryota</taxon>
        <taxon>Metazoa</taxon>
        <taxon>Ecdysozoa</taxon>
        <taxon>Nematoda</taxon>
        <taxon>Chromadorea</taxon>
        <taxon>Rhabditida</taxon>
        <taxon>Rhabditina</taxon>
        <taxon>Rhabditomorpha</taxon>
        <taxon>Rhabditoidea</taxon>
        <taxon>Rhabditidae</taxon>
        <taxon>Peloderinae</taxon>
        <taxon>Caenorhabditis</taxon>
    </lineage>
</organism>
<feature type="transmembrane region" description="Helical" evidence="2">
    <location>
        <begin position="78"/>
        <end position="95"/>
    </location>
</feature>
<gene>
    <name evidence="3" type="primary">Cnig_chr_X.g23256</name>
    <name evidence="3" type="ORF">B9Z55_023256</name>
</gene>
<comment type="caution">
    <text evidence="3">The sequence shown here is derived from an EMBL/GenBank/DDBJ whole genome shotgun (WGS) entry which is preliminary data.</text>
</comment>
<feature type="transmembrane region" description="Helical" evidence="2">
    <location>
        <begin position="272"/>
        <end position="293"/>
    </location>
</feature>
<evidence type="ECO:0000313" key="3">
    <source>
        <dbReference type="EMBL" id="PIC16774.1"/>
    </source>
</evidence>
<accession>A0A2G5SNU9</accession>
<feature type="transmembrane region" description="Helical" evidence="2">
    <location>
        <begin position="148"/>
        <end position="166"/>
    </location>
</feature>
<protein>
    <submittedName>
        <fullName evidence="3">Uncharacterized protein</fullName>
    </submittedName>
</protein>
<evidence type="ECO:0000313" key="4">
    <source>
        <dbReference type="Proteomes" id="UP000230233"/>
    </source>
</evidence>
<feature type="transmembrane region" description="Helical" evidence="2">
    <location>
        <begin position="201"/>
        <end position="222"/>
    </location>
</feature>
<feature type="transmembrane region" description="Helical" evidence="2">
    <location>
        <begin position="101"/>
        <end position="127"/>
    </location>
</feature>
<sequence>MIDFLDSSTMDSQNGTTPTSTIQYPLVLGAFHPAHLTVVQNGMALLMVPIRLQLCYILYREARLLQGYVFSDLLEAKILVNAIDGFLQFLFFSLWMIYPPLFWICAPFFDAILMYLSLASSFLRFILFCNRVYTAYHSYITLITFSRYFFGLFTPFVVLPIFLYGMSFSPLCELLGIVSTSNLEILEFAGQTCFEQLFVNWMPFIETAINSVLCSVCVVQYLRFKKKDPDDHFEPVTKARQVWWSVRSLWIFVIHLINAILFFVIRFFENQWIVYALSYHITVISPMLDLRVYDRLLYDRQIMKEDIWIVKKIFADIMKAVETLKAKAMSKHRASVTPVDEIEMEKRAPDTENAPAAGNAPAAEPAPATA</sequence>
<feature type="transmembrane region" description="Helical" evidence="2">
    <location>
        <begin position="242"/>
        <end position="266"/>
    </location>
</feature>
<name>A0A2G5SNU9_9PELO</name>
<keyword evidence="2" id="KW-1133">Transmembrane helix</keyword>
<evidence type="ECO:0000256" key="1">
    <source>
        <dbReference type="SAM" id="MobiDB-lite"/>
    </source>
</evidence>
<keyword evidence="2" id="KW-0472">Membrane</keyword>
<reference evidence="4" key="1">
    <citation type="submission" date="2017-10" db="EMBL/GenBank/DDBJ databases">
        <title>Rapid genome shrinkage in a self-fertile nematode reveals novel sperm competition proteins.</title>
        <authorList>
            <person name="Yin D."/>
            <person name="Schwarz E.M."/>
            <person name="Thomas C.G."/>
            <person name="Felde R.L."/>
            <person name="Korf I.F."/>
            <person name="Cutter A.D."/>
            <person name="Schartner C.M."/>
            <person name="Ralston E.J."/>
            <person name="Meyer B.J."/>
            <person name="Haag E.S."/>
        </authorList>
    </citation>
    <scope>NUCLEOTIDE SEQUENCE [LARGE SCALE GENOMIC DNA]</scope>
    <source>
        <strain evidence="4">JU1422</strain>
    </source>
</reference>